<keyword evidence="2" id="KW-1185">Reference proteome</keyword>
<proteinExistence type="predicted"/>
<dbReference type="AlphaFoldDB" id="A0A9D4UQC0"/>
<sequence>MEPLCEAVYKLSGCKSLTDFISCPAFCHGVQRAYVGDDVSWGSHASISAAAAAAGELPALGNLQFSLRNLRAREEAGSLPLFLHALPTSIPSCKHLELRGVGISSLDELDALCRGIASPLCTLEYLHLDVRPAFEDHTPGETKRLVGDALSSNVSILSLSIISALCPEDRWMPCSVNNLYVKHAMFCQQPLCETSRR</sequence>
<dbReference type="Proteomes" id="UP000886520">
    <property type="component" value="Chromosome 13"/>
</dbReference>
<evidence type="ECO:0000313" key="1">
    <source>
        <dbReference type="EMBL" id="KAI5071897.1"/>
    </source>
</evidence>
<evidence type="ECO:0000313" key="2">
    <source>
        <dbReference type="Proteomes" id="UP000886520"/>
    </source>
</evidence>
<name>A0A9D4UQC0_ADICA</name>
<dbReference type="EMBL" id="JABFUD020000013">
    <property type="protein sequence ID" value="KAI5071897.1"/>
    <property type="molecule type" value="Genomic_DNA"/>
</dbReference>
<gene>
    <name evidence="1" type="ORF">GOP47_0014148</name>
</gene>
<accession>A0A9D4UQC0</accession>
<organism evidence="1 2">
    <name type="scientific">Adiantum capillus-veneris</name>
    <name type="common">Maidenhair fern</name>
    <dbReference type="NCBI Taxonomy" id="13818"/>
    <lineage>
        <taxon>Eukaryota</taxon>
        <taxon>Viridiplantae</taxon>
        <taxon>Streptophyta</taxon>
        <taxon>Embryophyta</taxon>
        <taxon>Tracheophyta</taxon>
        <taxon>Polypodiopsida</taxon>
        <taxon>Polypodiidae</taxon>
        <taxon>Polypodiales</taxon>
        <taxon>Pteridineae</taxon>
        <taxon>Pteridaceae</taxon>
        <taxon>Vittarioideae</taxon>
        <taxon>Adiantum</taxon>
    </lineage>
</organism>
<comment type="caution">
    <text evidence="1">The sequence shown here is derived from an EMBL/GenBank/DDBJ whole genome shotgun (WGS) entry which is preliminary data.</text>
</comment>
<protein>
    <submittedName>
        <fullName evidence="1">Uncharacterized protein</fullName>
    </submittedName>
</protein>
<reference evidence="1" key="1">
    <citation type="submission" date="2021-01" db="EMBL/GenBank/DDBJ databases">
        <title>Adiantum capillus-veneris genome.</title>
        <authorList>
            <person name="Fang Y."/>
            <person name="Liao Q."/>
        </authorList>
    </citation>
    <scope>NUCLEOTIDE SEQUENCE</scope>
    <source>
        <strain evidence="1">H3</strain>
        <tissue evidence="1">Leaf</tissue>
    </source>
</reference>